<feature type="transmembrane region" description="Helical" evidence="8">
    <location>
        <begin position="438"/>
        <end position="461"/>
    </location>
</feature>
<dbReference type="PANTHER" id="PTHR46022:SF1">
    <property type="entry name" value="PROTEIN PATCHED"/>
    <property type="match status" value="1"/>
</dbReference>
<proteinExistence type="inferred from homology"/>
<feature type="transmembrane region" description="Helical" evidence="8">
    <location>
        <begin position="1017"/>
        <end position="1040"/>
    </location>
</feature>
<keyword evidence="6" id="KW-0325">Glycoprotein</keyword>
<dbReference type="PANTHER" id="PTHR46022">
    <property type="entry name" value="PROTEIN PATCHED"/>
    <property type="match status" value="1"/>
</dbReference>
<dbReference type="Pfam" id="PF12349">
    <property type="entry name" value="Sterol-sensing"/>
    <property type="match status" value="1"/>
</dbReference>
<feature type="compositionally biased region" description="Pro residues" evidence="7">
    <location>
        <begin position="1060"/>
        <end position="1070"/>
    </location>
</feature>
<feature type="compositionally biased region" description="Low complexity" evidence="7">
    <location>
        <begin position="1177"/>
        <end position="1189"/>
    </location>
</feature>
<feature type="compositionally biased region" description="Basic residues" evidence="7">
    <location>
        <begin position="1157"/>
        <end position="1168"/>
    </location>
</feature>
<feature type="region of interest" description="Disordered" evidence="7">
    <location>
        <begin position="1"/>
        <end position="21"/>
    </location>
</feature>
<comment type="subcellular location">
    <subcellularLocation>
        <location evidence="1">Membrane</location>
        <topology evidence="1">Multi-pass membrane protein</topology>
    </subcellularLocation>
</comment>
<keyword evidence="4 8" id="KW-1133">Transmembrane helix</keyword>
<feature type="region of interest" description="Disordered" evidence="7">
    <location>
        <begin position="1050"/>
        <end position="1098"/>
    </location>
</feature>
<reference evidence="10 11" key="1">
    <citation type="submission" date="2019-01" db="EMBL/GenBank/DDBJ databases">
        <authorList>
            <person name="Sayadi A."/>
        </authorList>
    </citation>
    <scope>NUCLEOTIDE SEQUENCE [LARGE SCALE GENOMIC DNA]</scope>
</reference>
<feature type="compositionally biased region" description="Low complexity" evidence="7">
    <location>
        <begin position="1071"/>
        <end position="1090"/>
    </location>
</feature>
<organism evidence="10 11">
    <name type="scientific">Callosobruchus maculatus</name>
    <name type="common">Southern cowpea weevil</name>
    <name type="synonym">Pulse bruchid</name>
    <dbReference type="NCBI Taxonomy" id="64391"/>
    <lineage>
        <taxon>Eukaryota</taxon>
        <taxon>Metazoa</taxon>
        <taxon>Ecdysozoa</taxon>
        <taxon>Arthropoda</taxon>
        <taxon>Hexapoda</taxon>
        <taxon>Insecta</taxon>
        <taxon>Pterygota</taxon>
        <taxon>Neoptera</taxon>
        <taxon>Endopterygota</taxon>
        <taxon>Coleoptera</taxon>
        <taxon>Polyphaga</taxon>
        <taxon>Cucujiformia</taxon>
        <taxon>Chrysomeloidea</taxon>
        <taxon>Chrysomelidae</taxon>
        <taxon>Bruchinae</taxon>
        <taxon>Bruchini</taxon>
        <taxon>Callosobruchus</taxon>
    </lineage>
</organism>
<evidence type="ECO:0000313" key="10">
    <source>
        <dbReference type="EMBL" id="VEN53518.1"/>
    </source>
</evidence>
<evidence type="ECO:0000256" key="7">
    <source>
        <dbReference type="SAM" id="MobiDB-lite"/>
    </source>
</evidence>
<dbReference type="GO" id="GO:0045879">
    <property type="term" value="P:negative regulation of smoothened signaling pathway"/>
    <property type="evidence" value="ECO:0007669"/>
    <property type="project" value="TreeGrafter"/>
</dbReference>
<feature type="transmembrane region" description="Helical" evidence="8">
    <location>
        <begin position="531"/>
        <end position="551"/>
    </location>
</feature>
<name>A0A653D065_CALMS</name>
<feature type="transmembrane region" description="Helical" evidence="8">
    <location>
        <begin position="622"/>
        <end position="643"/>
    </location>
</feature>
<evidence type="ECO:0000259" key="9">
    <source>
        <dbReference type="PROSITE" id="PS50156"/>
    </source>
</evidence>
<dbReference type="PROSITE" id="PS50156">
    <property type="entry name" value="SSD"/>
    <property type="match status" value="1"/>
</dbReference>
<evidence type="ECO:0000256" key="6">
    <source>
        <dbReference type="ARBA" id="ARBA00023180"/>
    </source>
</evidence>
<evidence type="ECO:0000256" key="2">
    <source>
        <dbReference type="ARBA" id="ARBA00005585"/>
    </source>
</evidence>
<protein>
    <recommendedName>
        <fullName evidence="9">SSD domain-containing protein</fullName>
    </recommendedName>
</protein>
<feature type="transmembrane region" description="Helical" evidence="8">
    <location>
        <begin position="900"/>
        <end position="921"/>
    </location>
</feature>
<feature type="transmembrane region" description="Helical" evidence="8">
    <location>
        <begin position="416"/>
        <end position="432"/>
    </location>
</feature>
<comment type="similarity">
    <text evidence="2">Belongs to the patched family.</text>
</comment>
<dbReference type="GO" id="GO:0005119">
    <property type="term" value="F:smoothened binding"/>
    <property type="evidence" value="ECO:0007669"/>
    <property type="project" value="TreeGrafter"/>
</dbReference>
<accession>A0A653D065</accession>
<sequence length="1218" mass="137105">MASMVSMAPSEPPLEPAEERHQTDLYTRPGWVDADIALNQLDRGLARGDRGILWLRSRIHRQLRWLGGILDTHAGKFIFVSMLAIATFSVGLKSMTFHSDLEYLWTEPLGIQETTPSEILSTHQMIVQTGVDPEIDLLHPHGLLEHLVLIQKATQVTVTMFDITWRLKDFCISPTIPNFDAHYIEQIFENMMPCSIVTPLDCFWEGSKLLGPDYPVPIPYGMGTHIKWTNLNPSELIAQIEQKENQFDYHTLRDYLKRAGITSGYQEKPCLNPRDPECPTSAPNFNSSMSLDIGAELTSGCYGFAAKYMHWPEDLIVGGVLKNKSGHIKEAKALQTVVQLMSGHELYEYWSGHYKVHHVGWTKDKATLVLNTWQKRFAEEIERLSVSKKQSSSYIFLTFSTANVNKILEEYSKADLVKCGIVLGVVCIYGWIAHSGIAVIGVLVLASSSAAALGVCSLIGLPMNLLSTHVLPYITVGLAMRDMFLILTTSMRKLTPSEVLQRTGPGILSAVLINSGSLVVAAIIPIPALRVFCLQCAVTVLFHGAALLIMFPSLLALQQRCQKADVPCFPSETKHPPKAPTNNTVDAEHGKNLLTAEICQKKKSLMCWCVNRYLTSVLLKPFMKVTMCITYVVLIIFCIFNGLKLEFDVRLSSFIPVDTQEYKYLEAQNKFFGFYNFYMVTTELEYPLYQPLLYEYHSAFTNVPHVLKDSNGGLDMHDFWLANFKDYLVDLQQEFDNSRNTRCLSSEKWCANATEKAVLAFKLLAQTGVVEYPVDKSQIFKKRLVVDNIVDPKAFYNYLSVWNSNDQLSYTSSQANLIPKPFQYYSSKAEYDLKIPKSQPLVYAQMPFYLKNLKNTRSIISTLRQIKEISEQYNLRGLKNFPIGLIFAYFNQFLYLERHLVVQFILSLICAAIVSCLLVHWTKLWCVLFSTLVCMLLLCLVNINALTGIVGCLHFVSMNRNIFLVSMGFLSALGTRERRVRLSVDAYAEPIVKGDIGLLICTSVLATSQFEFIHCHLFFMIVLSVGGSIANSLIFFPLLLTFAGPKSELQPTEHTDRISTPPPCTPPAPPTRTTTFPKPSRKSSSCSPAKATREPSLTTITEESCNQSIVVEPQVTVEYSSPESSSSGPYTTKVTATANIKVELVTPVYRPNKCNTKCHKSKCDKRKRPQESKQQHQHQQQQHHQQQQQCRCCKQDSSDSSDSSNREPEPETDLCSNS</sequence>
<evidence type="ECO:0000256" key="8">
    <source>
        <dbReference type="SAM" id="Phobius"/>
    </source>
</evidence>
<feature type="transmembrane region" description="Helical" evidence="8">
    <location>
        <begin position="470"/>
        <end position="487"/>
    </location>
</feature>
<dbReference type="InterPro" id="IPR000731">
    <property type="entry name" value="SSD"/>
</dbReference>
<evidence type="ECO:0000313" key="11">
    <source>
        <dbReference type="Proteomes" id="UP000410492"/>
    </source>
</evidence>
<evidence type="ECO:0000256" key="3">
    <source>
        <dbReference type="ARBA" id="ARBA00022692"/>
    </source>
</evidence>
<feature type="domain" description="SSD" evidence="9">
    <location>
        <begin position="437"/>
        <end position="557"/>
    </location>
</feature>
<evidence type="ECO:0000256" key="5">
    <source>
        <dbReference type="ARBA" id="ARBA00023136"/>
    </source>
</evidence>
<dbReference type="InterPro" id="IPR053958">
    <property type="entry name" value="HMGCR/SNAP/NPC1-like_SSD"/>
</dbReference>
<dbReference type="GO" id="GO:0008158">
    <property type="term" value="F:hedgehog receptor activity"/>
    <property type="evidence" value="ECO:0007669"/>
    <property type="project" value="TreeGrafter"/>
</dbReference>
<dbReference type="Proteomes" id="UP000410492">
    <property type="component" value="Unassembled WGS sequence"/>
</dbReference>
<feature type="region of interest" description="Disordered" evidence="7">
    <location>
        <begin position="1157"/>
        <end position="1218"/>
    </location>
</feature>
<gene>
    <name evidence="10" type="ORF">CALMAC_LOCUS13302</name>
</gene>
<feature type="transmembrane region" description="Helical" evidence="8">
    <location>
        <begin position="927"/>
        <end position="956"/>
    </location>
</feature>
<keyword evidence="3 8" id="KW-0812">Transmembrane</keyword>
<dbReference type="SUPFAM" id="SSF82866">
    <property type="entry name" value="Multidrug efflux transporter AcrB transmembrane domain"/>
    <property type="match status" value="1"/>
</dbReference>
<evidence type="ECO:0000256" key="4">
    <source>
        <dbReference type="ARBA" id="ARBA00022989"/>
    </source>
</evidence>
<keyword evidence="5 8" id="KW-0472">Membrane</keyword>
<dbReference type="GO" id="GO:0005886">
    <property type="term" value="C:plasma membrane"/>
    <property type="evidence" value="ECO:0007669"/>
    <property type="project" value="TreeGrafter"/>
</dbReference>
<dbReference type="OrthoDB" id="5873834at2759"/>
<dbReference type="EMBL" id="CAACVG010009545">
    <property type="protein sequence ID" value="VEN53518.1"/>
    <property type="molecule type" value="Genomic_DNA"/>
</dbReference>
<dbReference type="GO" id="GO:0097108">
    <property type="term" value="F:hedgehog family protein binding"/>
    <property type="evidence" value="ECO:0007669"/>
    <property type="project" value="TreeGrafter"/>
</dbReference>
<keyword evidence="11" id="KW-1185">Reference proteome</keyword>
<dbReference type="AlphaFoldDB" id="A0A653D065"/>
<evidence type="ECO:0000256" key="1">
    <source>
        <dbReference type="ARBA" id="ARBA00004141"/>
    </source>
</evidence>
<feature type="transmembrane region" description="Helical" evidence="8">
    <location>
        <begin position="507"/>
        <end position="524"/>
    </location>
</feature>